<reference evidence="2" key="1">
    <citation type="submission" date="2019-09" db="EMBL/GenBank/DDBJ databases">
        <title>Characterisation of the sponge microbiome using genome-centric metagenomics.</title>
        <authorList>
            <person name="Engelberts J.P."/>
            <person name="Robbins S.J."/>
            <person name="De Goeij J.M."/>
            <person name="Aranda M."/>
            <person name="Bell S.C."/>
            <person name="Webster N.S."/>
        </authorList>
    </citation>
    <scope>NUCLEOTIDE SEQUENCE</scope>
    <source>
        <strain evidence="2">SB0676_bin_10</strain>
    </source>
</reference>
<sequence length="93" mass="10447">MPHPWRQTVSVPPRTDDAGARSLVTPLIGLIRLYQRLISPLLGPRCRFSPSCSAYAVEALDRHGLWRGGWLSVWRLLRCHPCTAGGYDPVPDR</sequence>
<protein>
    <recommendedName>
        <fullName evidence="1">Putative membrane protein insertion efficiency factor</fullName>
    </recommendedName>
</protein>
<keyword evidence="1" id="KW-0472">Membrane</keyword>
<comment type="caution">
    <text evidence="2">The sequence shown here is derived from an EMBL/GenBank/DDBJ whole genome shotgun (WGS) entry which is preliminary data.</text>
</comment>
<evidence type="ECO:0000256" key="1">
    <source>
        <dbReference type="HAMAP-Rule" id="MF_00386"/>
    </source>
</evidence>
<dbReference type="PANTHER" id="PTHR33383">
    <property type="entry name" value="MEMBRANE PROTEIN INSERTION EFFICIENCY FACTOR-RELATED"/>
    <property type="match status" value="1"/>
</dbReference>
<organism evidence="2">
    <name type="scientific">Synechococcus sp. SB0676_bin_10</name>
    <dbReference type="NCBI Taxonomy" id="2604869"/>
    <lineage>
        <taxon>Bacteria</taxon>
        <taxon>Bacillati</taxon>
        <taxon>Cyanobacteriota</taxon>
        <taxon>Cyanophyceae</taxon>
        <taxon>Synechococcales</taxon>
        <taxon>Synechococcaceae</taxon>
        <taxon>Synechococcus</taxon>
    </lineage>
</organism>
<comment type="subcellular location">
    <subcellularLocation>
        <location evidence="1">Cell membrane</location>
        <topology evidence="1">Peripheral membrane protein</topology>
        <orientation evidence="1">Cytoplasmic side</orientation>
    </subcellularLocation>
</comment>
<dbReference type="NCBIfam" id="TIGR00278">
    <property type="entry name" value="membrane protein insertion efficiency factor YidD"/>
    <property type="match status" value="1"/>
</dbReference>
<name>A0A6B1F6F1_9SYNE</name>
<dbReference type="EMBL" id="VYDO01000262">
    <property type="protein sequence ID" value="MYG38940.1"/>
    <property type="molecule type" value="Genomic_DNA"/>
</dbReference>
<accession>A0A6B1F6F1</accession>
<gene>
    <name evidence="2" type="primary">yidD</name>
    <name evidence="2" type="ORF">F4162_08290</name>
</gene>
<comment type="similarity">
    <text evidence="1">Belongs to the UPF0161 family.</text>
</comment>
<dbReference type="SMART" id="SM01234">
    <property type="entry name" value="Haemolytic"/>
    <property type="match status" value="1"/>
</dbReference>
<dbReference type="InterPro" id="IPR002696">
    <property type="entry name" value="Membr_insert_effic_factor_YidD"/>
</dbReference>
<comment type="function">
    <text evidence="1">Could be involved in insertion of integral membrane proteins into the membrane.</text>
</comment>
<proteinExistence type="inferred from homology"/>
<keyword evidence="1" id="KW-1003">Cell membrane</keyword>
<dbReference type="Pfam" id="PF01809">
    <property type="entry name" value="YidD"/>
    <property type="match status" value="1"/>
</dbReference>
<evidence type="ECO:0000313" key="2">
    <source>
        <dbReference type="EMBL" id="MYG38940.1"/>
    </source>
</evidence>
<dbReference type="GO" id="GO:0005886">
    <property type="term" value="C:plasma membrane"/>
    <property type="evidence" value="ECO:0007669"/>
    <property type="project" value="UniProtKB-SubCell"/>
</dbReference>
<dbReference type="PANTHER" id="PTHR33383:SF1">
    <property type="entry name" value="MEMBRANE PROTEIN INSERTION EFFICIENCY FACTOR-RELATED"/>
    <property type="match status" value="1"/>
</dbReference>
<dbReference type="AlphaFoldDB" id="A0A6B1F6F1"/>
<dbReference type="HAMAP" id="MF_00386">
    <property type="entry name" value="UPF0161_YidD"/>
    <property type="match status" value="1"/>
</dbReference>